<reference evidence="2 3" key="1">
    <citation type="submission" date="2021-04" db="EMBL/GenBank/DDBJ databases">
        <authorList>
            <person name="Rodrigo-Torres L."/>
            <person name="Arahal R. D."/>
            <person name="Lucena T."/>
        </authorList>
    </citation>
    <scope>NUCLEOTIDE SEQUENCE [LARGE SCALE GENOMIC DNA]</scope>
    <source>
        <strain evidence="2 3">CECT 9623</strain>
    </source>
</reference>
<sequence>MRLQKDFLPLFILLSIFHSFSVNAQDSDLEWINKMRSLLLRIQRKTTLRFYLKY</sequence>
<evidence type="ECO:0000256" key="1">
    <source>
        <dbReference type="SAM" id="SignalP"/>
    </source>
</evidence>
<dbReference type="RefSeq" id="WP_215231726.1">
    <property type="nucleotide sequence ID" value="NZ_CAJRAU010000001.1"/>
</dbReference>
<protein>
    <submittedName>
        <fullName evidence="2">Uncharacterized protein</fullName>
    </submittedName>
</protein>
<dbReference type="EMBL" id="CAJRAU010000001">
    <property type="protein sequence ID" value="CAG5067561.1"/>
    <property type="molecule type" value="Genomic_DNA"/>
</dbReference>
<feature type="chain" id="PRO_5047002712" evidence="1">
    <location>
        <begin position="25"/>
        <end position="54"/>
    </location>
</feature>
<proteinExistence type="predicted"/>
<comment type="caution">
    <text evidence="2">The sequence shown here is derived from an EMBL/GenBank/DDBJ whole genome shotgun (WGS) entry which is preliminary data.</text>
</comment>
<organism evidence="2 3">
    <name type="scientific">Dyadobacter linearis</name>
    <dbReference type="NCBI Taxonomy" id="2823330"/>
    <lineage>
        <taxon>Bacteria</taxon>
        <taxon>Pseudomonadati</taxon>
        <taxon>Bacteroidota</taxon>
        <taxon>Cytophagia</taxon>
        <taxon>Cytophagales</taxon>
        <taxon>Spirosomataceae</taxon>
        <taxon>Dyadobacter</taxon>
    </lineage>
</organism>
<name>A0ABM8UJ95_9BACT</name>
<feature type="signal peptide" evidence="1">
    <location>
        <begin position="1"/>
        <end position="24"/>
    </location>
</feature>
<keyword evidence="1" id="KW-0732">Signal</keyword>
<accession>A0ABM8UJ95</accession>
<evidence type="ECO:0000313" key="2">
    <source>
        <dbReference type="EMBL" id="CAG5067561.1"/>
    </source>
</evidence>
<keyword evidence="3" id="KW-1185">Reference proteome</keyword>
<evidence type="ECO:0000313" key="3">
    <source>
        <dbReference type="Proteomes" id="UP000679725"/>
    </source>
</evidence>
<dbReference type="Proteomes" id="UP000679725">
    <property type="component" value="Unassembled WGS sequence"/>
</dbReference>
<gene>
    <name evidence="2" type="ORF">DYBT9623_00282</name>
</gene>